<evidence type="ECO:0000313" key="4">
    <source>
        <dbReference type="EMBL" id="WXA96653.1"/>
    </source>
</evidence>
<name>A0ABZ2KH56_9BACT</name>
<reference evidence="4 5" key="1">
    <citation type="submission" date="2021-12" db="EMBL/GenBank/DDBJ databases">
        <title>Discovery of the Pendulisporaceae a myxobacterial family with distinct sporulation behavior and unique specialized metabolism.</title>
        <authorList>
            <person name="Garcia R."/>
            <person name="Popoff A."/>
            <person name="Bader C.D."/>
            <person name="Loehr J."/>
            <person name="Walesch S."/>
            <person name="Walt C."/>
            <person name="Boldt J."/>
            <person name="Bunk B."/>
            <person name="Haeckl F.J.F.P.J."/>
            <person name="Gunesch A.P."/>
            <person name="Birkelbach J."/>
            <person name="Nuebel U."/>
            <person name="Pietschmann T."/>
            <person name="Bach T."/>
            <person name="Mueller R."/>
        </authorList>
    </citation>
    <scope>NUCLEOTIDE SEQUENCE [LARGE SCALE GENOMIC DNA]</scope>
    <source>
        <strain evidence="4 5">MSr12523</strain>
    </source>
</reference>
<feature type="transmembrane region" description="Helical" evidence="2">
    <location>
        <begin position="105"/>
        <end position="124"/>
    </location>
</feature>
<evidence type="ECO:0000256" key="2">
    <source>
        <dbReference type="SAM" id="Phobius"/>
    </source>
</evidence>
<dbReference type="Proteomes" id="UP001379533">
    <property type="component" value="Chromosome"/>
</dbReference>
<organism evidence="4 5">
    <name type="scientific">Pendulispora brunnea</name>
    <dbReference type="NCBI Taxonomy" id="2905690"/>
    <lineage>
        <taxon>Bacteria</taxon>
        <taxon>Pseudomonadati</taxon>
        <taxon>Myxococcota</taxon>
        <taxon>Myxococcia</taxon>
        <taxon>Myxococcales</taxon>
        <taxon>Sorangiineae</taxon>
        <taxon>Pendulisporaceae</taxon>
        <taxon>Pendulispora</taxon>
    </lineage>
</organism>
<protein>
    <submittedName>
        <fullName evidence="4">Uncharacterized protein</fullName>
    </submittedName>
</protein>
<evidence type="ECO:0000313" key="5">
    <source>
        <dbReference type="Proteomes" id="UP001379533"/>
    </source>
</evidence>
<dbReference type="RefSeq" id="WP_394847272.1">
    <property type="nucleotide sequence ID" value="NZ_CP089982.1"/>
</dbReference>
<accession>A0ABZ2KH56</accession>
<keyword evidence="2" id="KW-0472">Membrane</keyword>
<keyword evidence="5" id="KW-1185">Reference proteome</keyword>
<feature type="transmembrane region" description="Helical" evidence="2">
    <location>
        <begin position="49"/>
        <end position="67"/>
    </location>
</feature>
<feature type="chain" id="PRO_5046488947" evidence="3">
    <location>
        <begin position="40"/>
        <end position="240"/>
    </location>
</feature>
<evidence type="ECO:0000256" key="3">
    <source>
        <dbReference type="SAM" id="SignalP"/>
    </source>
</evidence>
<dbReference type="EMBL" id="CP089982">
    <property type="protein sequence ID" value="WXA96653.1"/>
    <property type="molecule type" value="Genomic_DNA"/>
</dbReference>
<keyword evidence="3" id="KW-0732">Signal</keyword>
<evidence type="ECO:0000256" key="1">
    <source>
        <dbReference type="SAM" id="MobiDB-lite"/>
    </source>
</evidence>
<feature type="transmembrane region" description="Helical" evidence="2">
    <location>
        <begin position="74"/>
        <end position="93"/>
    </location>
</feature>
<feature type="compositionally biased region" description="Gly residues" evidence="1">
    <location>
        <begin position="151"/>
        <end position="163"/>
    </location>
</feature>
<gene>
    <name evidence="4" type="ORF">LZC95_07370</name>
</gene>
<feature type="compositionally biased region" description="Pro residues" evidence="1">
    <location>
        <begin position="166"/>
        <end position="189"/>
    </location>
</feature>
<feature type="region of interest" description="Disordered" evidence="1">
    <location>
        <begin position="131"/>
        <end position="190"/>
    </location>
</feature>
<proteinExistence type="predicted"/>
<feature type="signal peptide" evidence="3">
    <location>
        <begin position="1"/>
        <end position="39"/>
    </location>
</feature>
<keyword evidence="2" id="KW-1133">Transmembrane helix</keyword>
<keyword evidence="2" id="KW-0812">Transmembrane</keyword>
<sequence>MTTLGELFSVASARRVLAAVTATALATATLTASPGVAHADEVSPDGKGIAGGALLGAEVVTIPMSLFKVQSPWAYVIGGGLGAVGGGFAGYAIEQASFSDDGRVPTYMLAGGLALVIPAVVLVLNATRYQPSDGASEDRAPTNAPPADPGRPGGGVVLEGGGSATTPPPSTTPAPSTPPAASPAKPPAVPMSLLDLHRDAGFRMGIPLPQVRESYSLQERKQLGVQQVTELRLPIFKATF</sequence>